<name>A0A9X3HQ29_9VIBR</name>
<proteinExistence type="predicted"/>
<keyword evidence="5" id="KW-1185">Reference proteome</keyword>
<accession>A0A9X3HQ29</accession>
<dbReference type="Gene3D" id="2.160.10.10">
    <property type="entry name" value="Hexapeptide repeat proteins"/>
    <property type="match status" value="1"/>
</dbReference>
<dbReference type="InterPro" id="IPR001451">
    <property type="entry name" value="Hexapep"/>
</dbReference>
<dbReference type="AlphaFoldDB" id="A0A9X3HQ29"/>
<comment type="caution">
    <text evidence="4">The sequence shown here is derived from an EMBL/GenBank/DDBJ whole genome shotgun (WGS) entry which is preliminary data.</text>
</comment>
<keyword evidence="3 4" id="KW-0012">Acyltransferase</keyword>
<organism evidence="4 5">
    <name type="scientific">Vibrio paucivorans</name>
    <dbReference type="NCBI Taxonomy" id="2829489"/>
    <lineage>
        <taxon>Bacteria</taxon>
        <taxon>Pseudomonadati</taxon>
        <taxon>Pseudomonadota</taxon>
        <taxon>Gammaproteobacteria</taxon>
        <taxon>Vibrionales</taxon>
        <taxon>Vibrionaceae</taxon>
        <taxon>Vibrio</taxon>
    </lineage>
</organism>
<keyword evidence="1" id="KW-0808">Transferase</keyword>
<dbReference type="Pfam" id="PF00132">
    <property type="entry name" value="Hexapep"/>
    <property type="match status" value="1"/>
</dbReference>
<dbReference type="CDD" id="cd04647">
    <property type="entry name" value="LbH_MAT_like"/>
    <property type="match status" value="1"/>
</dbReference>
<gene>
    <name evidence="4" type="ORF">MD483_04025</name>
</gene>
<keyword evidence="2" id="KW-0677">Repeat</keyword>
<sequence length="245" mass="26832">MASRANELKVWLQHHPNPSYRNIFLTLKKIRQFEIPTPTFYNKCLYSLHSLALALWHAPVRTLYSTPAFKGRVNRCGKRLYLYGGVPYVSGPVEINLGNDCRISGHTTFSGRPMSDNPTLMLGNNIDIGWQTTIAVGRKVTIEDNVRIAGRAFLFGYSGHPLDARRRAMGEGDDESQVGDIVLKRDVWLGTNVTVRQGVTIGEGTVVAAGSVVTKDLPPYVIAAGNPAKVVSTVKPRANGGFSHA</sequence>
<evidence type="ECO:0000256" key="3">
    <source>
        <dbReference type="ARBA" id="ARBA00023315"/>
    </source>
</evidence>
<dbReference type="GO" id="GO:0016746">
    <property type="term" value="F:acyltransferase activity"/>
    <property type="evidence" value="ECO:0007669"/>
    <property type="project" value="UniProtKB-KW"/>
</dbReference>
<dbReference type="InterPro" id="IPR051159">
    <property type="entry name" value="Hexapeptide_acetyltransf"/>
</dbReference>
<reference evidence="4" key="1">
    <citation type="submission" date="2022-02" db="EMBL/GenBank/DDBJ databases">
        <title>Vibrio sp. nov., a new bacterium isolated from Bohai sea, China.</title>
        <authorList>
            <person name="Yuan Y."/>
        </authorList>
    </citation>
    <scope>NUCLEOTIDE SEQUENCE</scope>
    <source>
        <strain evidence="4">DBSS07</strain>
    </source>
</reference>
<protein>
    <submittedName>
        <fullName evidence="4">Acyltransferase</fullName>
    </submittedName>
</protein>
<dbReference type="SUPFAM" id="SSF51161">
    <property type="entry name" value="Trimeric LpxA-like enzymes"/>
    <property type="match status" value="1"/>
</dbReference>
<evidence type="ECO:0000256" key="1">
    <source>
        <dbReference type="ARBA" id="ARBA00022679"/>
    </source>
</evidence>
<dbReference type="InterPro" id="IPR018357">
    <property type="entry name" value="Hexapep_transf_CS"/>
</dbReference>
<evidence type="ECO:0000313" key="5">
    <source>
        <dbReference type="Proteomes" id="UP001155586"/>
    </source>
</evidence>
<dbReference type="PANTHER" id="PTHR23416">
    <property type="entry name" value="SIALIC ACID SYNTHASE-RELATED"/>
    <property type="match status" value="1"/>
</dbReference>
<dbReference type="Proteomes" id="UP001155586">
    <property type="component" value="Unassembled WGS sequence"/>
</dbReference>
<evidence type="ECO:0000256" key="2">
    <source>
        <dbReference type="ARBA" id="ARBA00022737"/>
    </source>
</evidence>
<dbReference type="InterPro" id="IPR011004">
    <property type="entry name" value="Trimer_LpxA-like_sf"/>
</dbReference>
<dbReference type="EMBL" id="JAKRRX010000013">
    <property type="protein sequence ID" value="MCW8332996.1"/>
    <property type="molecule type" value="Genomic_DNA"/>
</dbReference>
<evidence type="ECO:0000313" key="4">
    <source>
        <dbReference type="EMBL" id="MCW8332996.1"/>
    </source>
</evidence>
<dbReference type="PROSITE" id="PS00101">
    <property type="entry name" value="HEXAPEP_TRANSFERASES"/>
    <property type="match status" value="1"/>
</dbReference>